<dbReference type="Proteomes" id="UP000092993">
    <property type="component" value="Unassembled WGS sequence"/>
</dbReference>
<dbReference type="PANTHER" id="PTHR11706:SF101">
    <property type="entry name" value="MANGANESE TRANSPORTER SMF1"/>
    <property type="match status" value="1"/>
</dbReference>
<evidence type="ECO:0000313" key="6">
    <source>
        <dbReference type="Proteomes" id="UP000092993"/>
    </source>
</evidence>
<dbReference type="GO" id="GO:0015086">
    <property type="term" value="F:cadmium ion transmembrane transporter activity"/>
    <property type="evidence" value="ECO:0007669"/>
    <property type="project" value="TreeGrafter"/>
</dbReference>
<dbReference type="AlphaFoldDB" id="A0A1C7MS68"/>
<evidence type="ECO:0000256" key="3">
    <source>
        <dbReference type="ARBA" id="ARBA00022989"/>
    </source>
</evidence>
<dbReference type="Pfam" id="PF01566">
    <property type="entry name" value="Nramp"/>
    <property type="match status" value="1"/>
</dbReference>
<dbReference type="OrthoDB" id="409173at2759"/>
<sequence length="73" mass="7820">MMPSFSDRSRPASPASLFDAYDLLRDLIGKPAAILFTLALLACGQSSSIIATPAGQIVSEGCIRWRIQCSDAF</sequence>
<dbReference type="PANTHER" id="PTHR11706">
    <property type="entry name" value="SOLUTE CARRIER PROTEIN FAMILY 11 MEMBER"/>
    <property type="match status" value="1"/>
</dbReference>
<protein>
    <submittedName>
        <fullName evidence="5">Uncharacterized protein</fullName>
    </submittedName>
</protein>
<gene>
    <name evidence="5" type="ORF">A0H81_01564</name>
</gene>
<proteinExistence type="predicted"/>
<evidence type="ECO:0000256" key="2">
    <source>
        <dbReference type="ARBA" id="ARBA00022692"/>
    </source>
</evidence>
<dbReference type="GO" id="GO:0005384">
    <property type="term" value="F:manganese ion transmembrane transporter activity"/>
    <property type="evidence" value="ECO:0007669"/>
    <property type="project" value="TreeGrafter"/>
</dbReference>
<reference evidence="5 6" key="1">
    <citation type="submission" date="2016-03" db="EMBL/GenBank/DDBJ databases">
        <title>Whole genome sequencing of Grifola frondosa 9006-11.</title>
        <authorList>
            <person name="Min B."/>
            <person name="Park H."/>
            <person name="Kim J.-G."/>
            <person name="Cho H."/>
            <person name="Oh Y.-L."/>
            <person name="Kong W.-S."/>
            <person name="Choi I.-G."/>
        </authorList>
    </citation>
    <scope>NUCLEOTIDE SEQUENCE [LARGE SCALE GENOMIC DNA]</scope>
    <source>
        <strain evidence="5 6">9006-11</strain>
    </source>
</reference>
<comment type="subcellular location">
    <subcellularLocation>
        <location evidence="1">Membrane</location>
        <topology evidence="1">Multi-pass membrane protein</topology>
    </subcellularLocation>
</comment>
<evidence type="ECO:0000256" key="1">
    <source>
        <dbReference type="ARBA" id="ARBA00004141"/>
    </source>
</evidence>
<dbReference type="STRING" id="5627.A0A1C7MS68"/>
<accession>A0A1C7MS68</accession>
<keyword evidence="3" id="KW-1133">Transmembrane helix</keyword>
<dbReference type="GO" id="GO:0030026">
    <property type="term" value="P:intracellular manganese ion homeostasis"/>
    <property type="evidence" value="ECO:0007669"/>
    <property type="project" value="TreeGrafter"/>
</dbReference>
<keyword evidence="4" id="KW-0472">Membrane</keyword>
<evidence type="ECO:0000313" key="5">
    <source>
        <dbReference type="EMBL" id="OBZ79269.1"/>
    </source>
</evidence>
<keyword evidence="2" id="KW-0812">Transmembrane</keyword>
<dbReference type="GO" id="GO:0034755">
    <property type="term" value="P:iron ion transmembrane transport"/>
    <property type="evidence" value="ECO:0007669"/>
    <property type="project" value="TreeGrafter"/>
</dbReference>
<dbReference type="InterPro" id="IPR001046">
    <property type="entry name" value="NRAMP_fam"/>
</dbReference>
<organism evidence="5 6">
    <name type="scientific">Grifola frondosa</name>
    <name type="common">Maitake</name>
    <name type="synonym">Polyporus frondosus</name>
    <dbReference type="NCBI Taxonomy" id="5627"/>
    <lineage>
        <taxon>Eukaryota</taxon>
        <taxon>Fungi</taxon>
        <taxon>Dikarya</taxon>
        <taxon>Basidiomycota</taxon>
        <taxon>Agaricomycotina</taxon>
        <taxon>Agaricomycetes</taxon>
        <taxon>Polyporales</taxon>
        <taxon>Grifolaceae</taxon>
        <taxon>Grifola</taxon>
    </lineage>
</organism>
<comment type="caution">
    <text evidence="5">The sequence shown here is derived from an EMBL/GenBank/DDBJ whole genome shotgun (WGS) entry which is preliminary data.</text>
</comment>
<evidence type="ECO:0000256" key="4">
    <source>
        <dbReference type="ARBA" id="ARBA00023136"/>
    </source>
</evidence>
<name>A0A1C7MS68_GRIFR</name>
<keyword evidence="6" id="KW-1185">Reference proteome</keyword>
<dbReference type="GO" id="GO:0005886">
    <property type="term" value="C:plasma membrane"/>
    <property type="evidence" value="ECO:0007669"/>
    <property type="project" value="TreeGrafter"/>
</dbReference>
<dbReference type="EMBL" id="LUGG01000001">
    <property type="protein sequence ID" value="OBZ79269.1"/>
    <property type="molecule type" value="Genomic_DNA"/>
</dbReference>